<evidence type="ECO:0000256" key="3">
    <source>
        <dbReference type="SAM" id="MobiDB-lite"/>
    </source>
</evidence>
<dbReference type="InterPro" id="IPR000727">
    <property type="entry name" value="T_SNARE_dom"/>
</dbReference>
<dbReference type="OrthoDB" id="18679at2759"/>
<evidence type="ECO:0000256" key="2">
    <source>
        <dbReference type="SAM" id="Coils"/>
    </source>
</evidence>
<dbReference type="GO" id="GO:0031201">
    <property type="term" value="C:SNARE complex"/>
    <property type="evidence" value="ECO:0007669"/>
    <property type="project" value="TreeGrafter"/>
</dbReference>
<dbReference type="GO" id="GO:0005886">
    <property type="term" value="C:plasma membrane"/>
    <property type="evidence" value="ECO:0007669"/>
    <property type="project" value="TreeGrafter"/>
</dbReference>
<dbReference type="RefSeq" id="XP_021871471.1">
    <property type="nucleotide sequence ID" value="XM_022015875.1"/>
</dbReference>
<evidence type="ECO:0000256" key="1">
    <source>
        <dbReference type="ARBA" id="ARBA00009480"/>
    </source>
</evidence>
<dbReference type="Proteomes" id="UP000193218">
    <property type="component" value="Unassembled WGS sequence"/>
</dbReference>
<keyword evidence="2" id="KW-0175">Coiled coil</keyword>
<organism evidence="5 6">
    <name type="scientific">Kockovaella imperatae</name>
    <dbReference type="NCBI Taxonomy" id="4999"/>
    <lineage>
        <taxon>Eukaryota</taxon>
        <taxon>Fungi</taxon>
        <taxon>Dikarya</taxon>
        <taxon>Basidiomycota</taxon>
        <taxon>Agaricomycotina</taxon>
        <taxon>Tremellomycetes</taxon>
        <taxon>Tremellales</taxon>
        <taxon>Cuniculitremaceae</taxon>
        <taxon>Kockovaella</taxon>
    </lineage>
</organism>
<dbReference type="FunCoup" id="A0A1Y1UH94">
    <property type="interactions" value="24"/>
</dbReference>
<dbReference type="CDD" id="cd15886">
    <property type="entry name" value="SNARE_SEC9N"/>
    <property type="match status" value="1"/>
</dbReference>
<feature type="region of interest" description="Disordered" evidence="3">
    <location>
        <begin position="114"/>
        <end position="164"/>
    </location>
</feature>
<sequence>MSFFKRNKGPMIPPVGSEPDDMYASRGGPANGAGGDPYANRGGNMAGAGAGARRGGGGNDPYANAGAGGGGHVDPYAQMKANSNARSNDGWGASGNPYARQAAPVDEATRNELFAGYAPQQQTQRRREYGYEGREEEADFDEDEEVEGIKQEMRGVKQESLASTRNAVRLAREAEETARGTIARLADQSERIANTERYLDVAKANNQRAEDKAEELRQLNRSIFRPVIVWNKDAKRAAQEEKINNRHAMERVDRAKALNDISDTRRRLGEAANPLPNGGRQPLPGEQKAKKEARARYQFDATASDDELEDELDENLDETYEISKRLKSLATAMGDEVTGQNARLTGVTDKTDSLEFAVMKNTERLKRIH</sequence>
<dbReference type="GO" id="GO:0019905">
    <property type="term" value="F:syntaxin binding"/>
    <property type="evidence" value="ECO:0007669"/>
    <property type="project" value="TreeGrafter"/>
</dbReference>
<dbReference type="Gene3D" id="1.20.5.110">
    <property type="match status" value="2"/>
</dbReference>
<feature type="domain" description="T-SNARE coiled-coil homology" evidence="4">
    <location>
        <begin position="306"/>
        <end position="368"/>
    </location>
</feature>
<feature type="compositionally biased region" description="Gly residues" evidence="3">
    <location>
        <begin position="44"/>
        <end position="59"/>
    </location>
</feature>
<name>A0A1Y1UH94_9TREE</name>
<gene>
    <name evidence="5" type="ORF">BD324DRAFT_626177</name>
</gene>
<dbReference type="PROSITE" id="PS50192">
    <property type="entry name" value="T_SNARE"/>
    <property type="match status" value="1"/>
</dbReference>
<evidence type="ECO:0000313" key="6">
    <source>
        <dbReference type="Proteomes" id="UP000193218"/>
    </source>
</evidence>
<dbReference type="PANTHER" id="PTHR19305:SF9">
    <property type="entry name" value="SYNAPTOSOMAL-ASSOCIATED PROTEIN 29"/>
    <property type="match status" value="1"/>
</dbReference>
<proteinExistence type="inferred from homology"/>
<evidence type="ECO:0000313" key="5">
    <source>
        <dbReference type="EMBL" id="ORX37433.1"/>
    </source>
</evidence>
<dbReference type="SMART" id="SM00397">
    <property type="entry name" value="t_SNARE"/>
    <property type="match status" value="2"/>
</dbReference>
<dbReference type="EMBL" id="NBSH01000006">
    <property type="protein sequence ID" value="ORX37433.1"/>
    <property type="molecule type" value="Genomic_DNA"/>
</dbReference>
<feature type="compositionally biased region" description="Acidic residues" evidence="3">
    <location>
        <begin position="134"/>
        <end position="146"/>
    </location>
</feature>
<feature type="compositionally biased region" description="Basic and acidic residues" evidence="3">
    <location>
        <begin position="147"/>
        <end position="157"/>
    </location>
</feature>
<evidence type="ECO:0000259" key="4">
    <source>
        <dbReference type="PROSITE" id="PS50192"/>
    </source>
</evidence>
<reference evidence="5 6" key="1">
    <citation type="submission" date="2017-03" db="EMBL/GenBank/DDBJ databases">
        <title>Widespread Adenine N6-methylation of Active Genes in Fungi.</title>
        <authorList>
            <consortium name="DOE Joint Genome Institute"/>
            <person name="Mondo S.J."/>
            <person name="Dannebaum R.O."/>
            <person name="Kuo R.C."/>
            <person name="Louie K.B."/>
            <person name="Bewick A.J."/>
            <person name="Labutti K."/>
            <person name="Haridas S."/>
            <person name="Kuo A."/>
            <person name="Salamov A."/>
            <person name="Ahrendt S.R."/>
            <person name="Lau R."/>
            <person name="Bowen B.P."/>
            <person name="Lipzen A."/>
            <person name="Sullivan W."/>
            <person name="Andreopoulos W.B."/>
            <person name="Clum A."/>
            <person name="Lindquist E."/>
            <person name="Daum C."/>
            <person name="Northen T.R."/>
            <person name="Ramamoorthy G."/>
            <person name="Schmitz R.J."/>
            <person name="Gryganskyi A."/>
            <person name="Culley D."/>
            <person name="Magnuson J."/>
            <person name="James T.Y."/>
            <person name="O'Malley M.A."/>
            <person name="Stajich J.E."/>
            <person name="Spatafora J.W."/>
            <person name="Visel A."/>
            <person name="Grigoriev I.V."/>
        </authorList>
    </citation>
    <scope>NUCLEOTIDE SEQUENCE [LARGE SCALE GENOMIC DNA]</scope>
    <source>
        <strain evidence="5 6">NRRL Y-17943</strain>
    </source>
</reference>
<dbReference type="AlphaFoldDB" id="A0A1Y1UH94"/>
<feature type="region of interest" description="Disordered" evidence="3">
    <location>
        <begin position="265"/>
        <end position="292"/>
    </location>
</feature>
<dbReference type="SUPFAM" id="SSF58038">
    <property type="entry name" value="SNARE fusion complex"/>
    <property type="match status" value="2"/>
</dbReference>
<dbReference type="InParanoid" id="A0A1Y1UH94"/>
<dbReference type="GeneID" id="33557684"/>
<dbReference type="GO" id="GO:0006906">
    <property type="term" value="P:vesicle fusion"/>
    <property type="evidence" value="ECO:0007669"/>
    <property type="project" value="TreeGrafter"/>
</dbReference>
<accession>A0A1Y1UH94</accession>
<keyword evidence="6" id="KW-1185">Reference proteome</keyword>
<dbReference type="GO" id="GO:0005484">
    <property type="term" value="F:SNAP receptor activity"/>
    <property type="evidence" value="ECO:0007669"/>
    <property type="project" value="TreeGrafter"/>
</dbReference>
<comment type="similarity">
    <text evidence="1">Belongs to the SNAP-25 family.</text>
</comment>
<dbReference type="GO" id="GO:0006887">
    <property type="term" value="P:exocytosis"/>
    <property type="evidence" value="ECO:0007669"/>
    <property type="project" value="TreeGrafter"/>
</dbReference>
<comment type="caution">
    <text evidence="5">The sequence shown here is derived from an EMBL/GenBank/DDBJ whole genome shotgun (WGS) entry which is preliminary data.</text>
</comment>
<protein>
    <recommendedName>
        <fullName evidence="4">t-SNARE coiled-coil homology domain-containing protein</fullName>
    </recommendedName>
</protein>
<dbReference type="PANTHER" id="PTHR19305">
    <property type="entry name" value="SYNAPTOSOMAL ASSOCIATED PROTEIN"/>
    <property type="match status" value="1"/>
</dbReference>
<feature type="coiled-coil region" evidence="2">
    <location>
        <begin position="192"/>
        <end position="251"/>
    </location>
</feature>
<dbReference type="STRING" id="4999.A0A1Y1UH94"/>
<feature type="region of interest" description="Disordered" evidence="3">
    <location>
        <begin position="1"/>
        <end position="102"/>
    </location>
</feature>